<accession>A0ABV4EZA2</accession>
<evidence type="ECO:0000313" key="2">
    <source>
        <dbReference type="EMBL" id="MEY9316125.1"/>
    </source>
</evidence>
<evidence type="ECO:0000313" key="3">
    <source>
        <dbReference type="Proteomes" id="UP001565471"/>
    </source>
</evidence>
<comment type="caution">
    <text evidence="2">The sequence shown here is derived from an EMBL/GenBank/DDBJ whole genome shotgun (WGS) entry which is preliminary data.</text>
</comment>
<keyword evidence="3" id="KW-1185">Reference proteome</keyword>
<gene>
    <name evidence="2" type="ORF">ABIF29_002924</name>
</gene>
<dbReference type="Proteomes" id="UP001565471">
    <property type="component" value="Unassembled WGS sequence"/>
</dbReference>
<feature type="region of interest" description="Disordered" evidence="1">
    <location>
        <begin position="1"/>
        <end position="20"/>
    </location>
</feature>
<protein>
    <submittedName>
        <fullName evidence="2">Uncharacterized protein</fullName>
    </submittedName>
</protein>
<reference evidence="2 3" key="1">
    <citation type="submission" date="2024-07" db="EMBL/GenBank/DDBJ databases">
        <title>Genomic Encyclopedia of Type Strains, Phase V (KMG-V): Genome sequencing to study the core and pangenomes of soil and plant-associated prokaryotes.</title>
        <authorList>
            <person name="Whitman W."/>
        </authorList>
    </citation>
    <scope>NUCLEOTIDE SEQUENCE [LARGE SCALE GENOMIC DNA]</scope>
    <source>
        <strain evidence="2 3">USDA 415</strain>
    </source>
</reference>
<dbReference type="EMBL" id="JBGBZA010000002">
    <property type="protein sequence ID" value="MEY9316125.1"/>
    <property type="molecule type" value="Genomic_DNA"/>
</dbReference>
<name>A0ABV4EZA2_BRAEL</name>
<evidence type="ECO:0000256" key="1">
    <source>
        <dbReference type="SAM" id="MobiDB-lite"/>
    </source>
</evidence>
<sequence>MCSASAPERRRAHHPHARRDAGDVACDRIDHAGEFRARREGQGILGLIAALDLQPIDEADARGVDLDADLSGAGFGGGDLPQPDLIDGCVLLDDDRLHPVLLTGWFPRGAFPFRLNRNGAPDSCVDAFSLREPVASSRENASGKPIPCPLFYGEGFCACNGRLACGKPASSTTSRKERRLPVVIPTKFGNASLMALTLGFSTRPALGCAPSRTGRLRTRWSLLWIS</sequence>
<proteinExistence type="predicted"/>
<organism evidence="2 3">
    <name type="scientific">Bradyrhizobium elkanii</name>
    <dbReference type="NCBI Taxonomy" id="29448"/>
    <lineage>
        <taxon>Bacteria</taxon>
        <taxon>Pseudomonadati</taxon>
        <taxon>Pseudomonadota</taxon>
        <taxon>Alphaproteobacteria</taxon>
        <taxon>Hyphomicrobiales</taxon>
        <taxon>Nitrobacteraceae</taxon>
        <taxon>Bradyrhizobium</taxon>
    </lineage>
</organism>